<dbReference type="PIRSF" id="PIRSF036480">
    <property type="entry name" value="FormyFH4_hydr"/>
    <property type="match status" value="1"/>
</dbReference>
<evidence type="ECO:0000256" key="2">
    <source>
        <dbReference type="ARBA" id="ARBA00022801"/>
    </source>
</evidence>
<evidence type="ECO:0000313" key="6">
    <source>
        <dbReference type="EMBL" id="GHH23399.1"/>
    </source>
</evidence>
<dbReference type="Proteomes" id="UP000652430">
    <property type="component" value="Unassembled WGS sequence"/>
</dbReference>
<comment type="similarity">
    <text evidence="3">Belongs to the PurU family.</text>
</comment>
<evidence type="ECO:0000313" key="7">
    <source>
        <dbReference type="Proteomes" id="UP000652430"/>
    </source>
</evidence>
<dbReference type="Gene3D" id="3.30.70.260">
    <property type="match status" value="1"/>
</dbReference>
<dbReference type="SUPFAM" id="SSF53328">
    <property type="entry name" value="Formyltransferase"/>
    <property type="match status" value="1"/>
</dbReference>
<dbReference type="CDD" id="cd04875">
    <property type="entry name" value="ACT_F4HF-DF"/>
    <property type="match status" value="1"/>
</dbReference>
<feature type="active site" evidence="3">
    <location>
        <position position="231"/>
    </location>
</feature>
<evidence type="ECO:0000256" key="1">
    <source>
        <dbReference type="ARBA" id="ARBA00022563"/>
    </source>
</evidence>
<dbReference type="PROSITE" id="PS51671">
    <property type="entry name" value="ACT"/>
    <property type="match status" value="1"/>
</dbReference>
<comment type="catalytic activity">
    <reaction evidence="3">
        <text>(6R)-10-formyltetrahydrofolate + H2O = (6S)-5,6,7,8-tetrahydrofolate + formate + H(+)</text>
        <dbReference type="Rhea" id="RHEA:19833"/>
        <dbReference type="ChEBI" id="CHEBI:15377"/>
        <dbReference type="ChEBI" id="CHEBI:15378"/>
        <dbReference type="ChEBI" id="CHEBI:15740"/>
        <dbReference type="ChEBI" id="CHEBI:57453"/>
        <dbReference type="ChEBI" id="CHEBI:195366"/>
        <dbReference type="EC" id="3.5.1.10"/>
    </reaction>
</comment>
<name>A0ABQ3LU53_9SPHN</name>
<dbReference type="InterPro" id="IPR036477">
    <property type="entry name" value="Formyl_transf_N_sf"/>
</dbReference>
<dbReference type="SUPFAM" id="SSF55021">
    <property type="entry name" value="ACT-like"/>
    <property type="match status" value="1"/>
</dbReference>
<keyword evidence="1 3" id="KW-0554">One-carbon metabolism</keyword>
<evidence type="ECO:0000256" key="3">
    <source>
        <dbReference type="HAMAP-Rule" id="MF_01927"/>
    </source>
</evidence>
<dbReference type="PANTHER" id="PTHR42706:SF1">
    <property type="entry name" value="FORMYLTETRAHYDROFOLATE DEFORMYLASE 2, MITOCHONDRIAL"/>
    <property type="match status" value="1"/>
</dbReference>
<dbReference type="HAMAP" id="MF_01927">
    <property type="entry name" value="PurU"/>
    <property type="match status" value="1"/>
</dbReference>
<protein>
    <recommendedName>
        <fullName evidence="3 4">Formyltetrahydrofolate deformylase</fullName>
        <ecNumber evidence="3 4">3.5.1.10</ecNumber>
    </recommendedName>
    <alternativeName>
        <fullName evidence="3">Formyl-FH(4) hydrolase</fullName>
    </alternativeName>
</protein>
<dbReference type="NCBIfam" id="NF004684">
    <property type="entry name" value="PRK06027.1"/>
    <property type="match status" value="1"/>
</dbReference>
<feature type="domain" description="ACT" evidence="5">
    <location>
        <begin position="11"/>
        <end position="87"/>
    </location>
</feature>
<evidence type="ECO:0000259" key="5">
    <source>
        <dbReference type="PROSITE" id="PS51671"/>
    </source>
</evidence>
<dbReference type="InterPro" id="IPR044074">
    <property type="entry name" value="PurU_ACT"/>
</dbReference>
<comment type="function">
    <text evidence="3">Catalyzes the hydrolysis of 10-formyltetrahydrofolate (formyl-FH4) to formate and tetrahydrofolate (FH4).</text>
</comment>
<dbReference type="PRINTS" id="PR01575">
    <property type="entry name" value="FFH4HYDRLASE"/>
</dbReference>
<comment type="pathway">
    <text evidence="3">Purine metabolism; IMP biosynthesis via de novo pathway; formate from 10-formyl-5,6,7,8-tetrahydrofolate: step 1/1.</text>
</comment>
<accession>A0ABQ3LU53</accession>
<keyword evidence="3" id="KW-0658">Purine biosynthesis</keyword>
<evidence type="ECO:0000256" key="4">
    <source>
        <dbReference type="NCBIfam" id="TIGR00655"/>
    </source>
</evidence>
<dbReference type="InterPro" id="IPR002376">
    <property type="entry name" value="Formyl_transf_N"/>
</dbReference>
<dbReference type="NCBIfam" id="TIGR00655">
    <property type="entry name" value="PurU"/>
    <property type="match status" value="1"/>
</dbReference>
<dbReference type="InterPro" id="IPR002912">
    <property type="entry name" value="ACT_dom"/>
</dbReference>
<dbReference type="EMBL" id="BNAQ01000006">
    <property type="protein sequence ID" value="GHH23399.1"/>
    <property type="molecule type" value="Genomic_DNA"/>
</dbReference>
<dbReference type="CDD" id="cd08648">
    <property type="entry name" value="FMT_core_Formyl-FH4-Hydrolase_C"/>
    <property type="match status" value="1"/>
</dbReference>
<keyword evidence="2 3" id="KW-0378">Hydrolase</keyword>
<keyword evidence="7" id="KW-1185">Reference proteome</keyword>
<sequence>MKGGPMIETLTLRLFCPDRPGLVAQVAGFLASAGGNITDAQQFDDRLTGRFFMRVVFEIERDVETLRRAFAPLAAAIDAEWTLRSTQERQRVLLLVSKFDHCLGDLLYRYRIGELAMDVVGIVSNHPQRALHVSMIGDIPFHHLPVTQQTKAAQEAQIKQIVTDTGADLIVLARYMQILSDDLAGFLSGRCINIHHSFLPGFKGAKPYHQAHERGVKMIGATAHYVTADLDEGPIIAQDAEFITHADLPDDLVRKGRDIERRVLAQAVGYHLQDRVLLNGARTVVFR</sequence>
<dbReference type="PANTHER" id="PTHR42706">
    <property type="entry name" value="FORMYLTETRAHYDROFOLATE DEFORMYLASE"/>
    <property type="match status" value="1"/>
</dbReference>
<dbReference type="InterPro" id="IPR004810">
    <property type="entry name" value="PurU"/>
</dbReference>
<dbReference type="InterPro" id="IPR045865">
    <property type="entry name" value="ACT-like_dom_sf"/>
</dbReference>
<dbReference type="Gene3D" id="3.40.50.170">
    <property type="entry name" value="Formyl transferase, N-terminal domain"/>
    <property type="match status" value="1"/>
</dbReference>
<dbReference type="Pfam" id="PF00551">
    <property type="entry name" value="Formyl_trans_N"/>
    <property type="match status" value="1"/>
</dbReference>
<reference evidence="7" key="1">
    <citation type="journal article" date="2019" name="Int. J. Syst. Evol. Microbiol.">
        <title>The Global Catalogue of Microorganisms (GCM) 10K type strain sequencing project: providing services to taxonomists for standard genome sequencing and annotation.</title>
        <authorList>
            <consortium name="The Broad Institute Genomics Platform"/>
            <consortium name="The Broad Institute Genome Sequencing Center for Infectious Disease"/>
            <person name="Wu L."/>
            <person name="Ma J."/>
        </authorList>
    </citation>
    <scope>NUCLEOTIDE SEQUENCE [LARGE SCALE GENOMIC DNA]</scope>
    <source>
        <strain evidence="7">CGMCC 1.8957</strain>
    </source>
</reference>
<gene>
    <name evidence="3 6" type="primary">purU</name>
    <name evidence="6" type="ORF">GCM10008023_34320</name>
</gene>
<dbReference type="InterPro" id="IPR041729">
    <property type="entry name" value="Formyl-FH4-Hydrolase_C"/>
</dbReference>
<comment type="caution">
    <text evidence="6">The sequence shown here is derived from an EMBL/GenBank/DDBJ whole genome shotgun (WGS) entry which is preliminary data.</text>
</comment>
<dbReference type="Pfam" id="PF01842">
    <property type="entry name" value="ACT"/>
    <property type="match status" value="1"/>
</dbReference>
<organism evidence="6 7">
    <name type="scientific">Sphingomonas glacialis</name>
    <dbReference type="NCBI Taxonomy" id="658225"/>
    <lineage>
        <taxon>Bacteria</taxon>
        <taxon>Pseudomonadati</taxon>
        <taxon>Pseudomonadota</taxon>
        <taxon>Alphaproteobacteria</taxon>
        <taxon>Sphingomonadales</taxon>
        <taxon>Sphingomonadaceae</taxon>
        <taxon>Sphingomonas</taxon>
    </lineage>
</organism>
<dbReference type="EC" id="3.5.1.10" evidence="3 4"/>
<proteinExistence type="inferred from homology"/>